<reference evidence="1 2" key="1">
    <citation type="submission" date="2021-03" db="EMBL/GenBank/DDBJ databases">
        <authorList>
            <person name="King G.J."/>
            <person name="Bancroft I."/>
            <person name="Baten A."/>
            <person name="Bloomfield J."/>
            <person name="Borpatragohain P."/>
            <person name="He Z."/>
            <person name="Irish N."/>
            <person name="Irwin J."/>
            <person name="Liu K."/>
            <person name="Mauleon R.P."/>
            <person name="Moore J."/>
            <person name="Morris R."/>
            <person name="Ostergaard L."/>
            <person name="Wang B."/>
            <person name="Wells R."/>
        </authorList>
    </citation>
    <scope>NUCLEOTIDE SEQUENCE [LARGE SCALE GENOMIC DNA]</scope>
    <source>
        <strain evidence="1">R-o-18</strain>
        <tissue evidence="1">Leaf</tissue>
    </source>
</reference>
<evidence type="ECO:0000313" key="2">
    <source>
        <dbReference type="Proteomes" id="UP000823674"/>
    </source>
</evidence>
<accession>A0ABQ7LBS3</accession>
<gene>
    <name evidence="1" type="primary">A09g506860.1_BraROA</name>
    <name evidence="1" type="ORF">IGI04_035503</name>
</gene>
<keyword evidence="2" id="KW-1185">Reference proteome</keyword>
<dbReference type="EMBL" id="JADBGQ010000008">
    <property type="protein sequence ID" value="KAG5384033.1"/>
    <property type="molecule type" value="Genomic_DNA"/>
</dbReference>
<dbReference type="Proteomes" id="UP000823674">
    <property type="component" value="Chromosome A09"/>
</dbReference>
<organism evidence="1 2">
    <name type="scientific">Brassica rapa subsp. trilocularis</name>
    <dbReference type="NCBI Taxonomy" id="1813537"/>
    <lineage>
        <taxon>Eukaryota</taxon>
        <taxon>Viridiplantae</taxon>
        <taxon>Streptophyta</taxon>
        <taxon>Embryophyta</taxon>
        <taxon>Tracheophyta</taxon>
        <taxon>Spermatophyta</taxon>
        <taxon>Magnoliopsida</taxon>
        <taxon>eudicotyledons</taxon>
        <taxon>Gunneridae</taxon>
        <taxon>Pentapetalae</taxon>
        <taxon>rosids</taxon>
        <taxon>malvids</taxon>
        <taxon>Brassicales</taxon>
        <taxon>Brassicaceae</taxon>
        <taxon>Brassiceae</taxon>
        <taxon>Brassica</taxon>
    </lineage>
</organism>
<sequence length="77" mass="8787">MGVLFVEIHRFLPLNHCNPHSPRNNYGNLLLSARGLESRTFWDPRDVKKSVGLKGFDMILLDEKGWQNIKKSGTHGV</sequence>
<evidence type="ECO:0000313" key="1">
    <source>
        <dbReference type="EMBL" id="KAG5384033.1"/>
    </source>
</evidence>
<proteinExistence type="predicted"/>
<comment type="caution">
    <text evidence="1">The sequence shown here is derived from an EMBL/GenBank/DDBJ whole genome shotgun (WGS) entry which is preliminary data.</text>
</comment>
<name>A0ABQ7LBS3_BRACM</name>
<protein>
    <submittedName>
        <fullName evidence="1">Uncharacterized protein</fullName>
    </submittedName>
</protein>